<evidence type="ECO:0000313" key="2">
    <source>
        <dbReference type="EMBL" id="MPC78450.1"/>
    </source>
</evidence>
<dbReference type="EMBL" id="VSRR010048446">
    <property type="protein sequence ID" value="MPC78450.1"/>
    <property type="molecule type" value="Genomic_DNA"/>
</dbReference>
<comment type="caution">
    <text evidence="2">The sequence shown here is derived from an EMBL/GenBank/DDBJ whole genome shotgun (WGS) entry which is preliminary data.</text>
</comment>
<evidence type="ECO:0000313" key="3">
    <source>
        <dbReference type="Proteomes" id="UP000324222"/>
    </source>
</evidence>
<organism evidence="2 3">
    <name type="scientific">Portunus trituberculatus</name>
    <name type="common">Swimming crab</name>
    <name type="synonym">Neptunus trituberculatus</name>
    <dbReference type="NCBI Taxonomy" id="210409"/>
    <lineage>
        <taxon>Eukaryota</taxon>
        <taxon>Metazoa</taxon>
        <taxon>Ecdysozoa</taxon>
        <taxon>Arthropoda</taxon>
        <taxon>Crustacea</taxon>
        <taxon>Multicrustacea</taxon>
        <taxon>Malacostraca</taxon>
        <taxon>Eumalacostraca</taxon>
        <taxon>Eucarida</taxon>
        <taxon>Decapoda</taxon>
        <taxon>Pleocyemata</taxon>
        <taxon>Brachyura</taxon>
        <taxon>Eubrachyura</taxon>
        <taxon>Portunoidea</taxon>
        <taxon>Portunidae</taxon>
        <taxon>Portuninae</taxon>
        <taxon>Portunus</taxon>
    </lineage>
</organism>
<proteinExistence type="predicted"/>
<dbReference type="Proteomes" id="UP000324222">
    <property type="component" value="Unassembled WGS sequence"/>
</dbReference>
<name>A0A5B7I1E7_PORTR</name>
<dbReference type="AlphaFoldDB" id="A0A5B7I1E7"/>
<evidence type="ECO:0000256" key="1">
    <source>
        <dbReference type="SAM" id="MobiDB-lite"/>
    </source>
</evidence>
<protein>
    <submittedName>
        <fullName evidence="2">Uncharacterized protein</fullName>
    </submittedName>
</protein>
<feature type="region of interest" description="Disordered" evidence="1">
    <location>
        <begin position="59"/>
        <end position="78"/>
    </location>
</feature>
<keyword evidence="3" id="KW-1185">Reference proteome</keyword>
<reference evidence="2 3" key="1">
    <citation type="submission" date="2019-05" db="EMBL/GenBank/DDBJ databases">
        <title>Another draft genome of Portunus trituberculatus and its Hox gene families provides insights of decapod evolution.</title>
        <authorList>
            <person name="Jeong J.-H."/>
            <person name="Song I."/>
            <person name="Kim S."/>
            <person name="Choi T."/>
            <person name="Kim D."/>
            <person name="Ryu S."/>
            <person name="Kim W."/>
        </authorList>
    </citation>
    <scope>NUCLEOTIDE SEQUENCE [LARGE SCALE GENOMIC DNA]</scope>
    <source>
        <tissue evidence="2">Muscle</tissue>
    </source>
</reference>
<sequence length="78" mass="8537">MTNDYGLISCRDATCTDTRSKEATAHRHPIPQMAPRLNHHTPAQRMMAALSEDMEDWEYEGPGREAAGANPAPLNGCA</sequence>
<gene>
    <name evidence="2" type="ORF">E2C01_072936</name>
</gene>
<feature type="region of interest" description="Disordered" evidence="1">
    <location>
        <begin position="20"/>
        <end position="41"/>
    </location>
</feature>
<accession>A0A5B7I1E7</accession>